<keyword evidence="1" id="KW-0732">Signal</keyword>
<feature type="signal peptide" evidence="1">
    <location>
        <begin position="1"/>
        <end position="22"/>
    </location>
</feature>
<dbReference type="InterPro" id="IPR051495">
    <property type="entry name" value="Epithelial_Barrier/Signaling"/>
</dbReference>
<organism evidence="4 5">
    <name type="scientific">Edaphosphingomonas laterariae</name>
    <dbReference type="NCBI Taxonomy" id="861865"/>
    <lineage>
        <taxon>Bacteria</taxon>
        <taxon>Pseudomonadati</taxon>
        <taxon>Pseudomonadota</taxon>
        <taxon>Alphaproteobacteria</taxon>
        <taxon>Sphingomonadales</taxon>
        <taxon>Rhizorhabdaceae</taxon>
        <taxon>Edaphosphingomonas</taxon>
    </lineage>
</organism>
<sequence>MRLKHLVLGTALAFLSAQASIAAPIASGFDSGSLGACDDCFSNAHALGFSANFFGTTYSDIYISNNGYLTFGSGQGDYTPDGLGAAYAGLPIIAAFFGDVDTRGAGSALATFGTGTYAGRAAFGATWDGVGYYDSATDKLNNFQIVLTDRSDTGAGNFDIYLNYAQIQWETGNADDGQGGLGGFSASAGFNAGTGGQPGTFFEIPGSRTPGSFVDGGTAPLINATNNGTPGQFLFTVRNGVVAPAVPEPATWAMMIAGFGLVGGAMRRRPRVNVSFAA</sequence>
<dbReference type="NCBIfam" id="TIGR02595">
    <property type="entry name" value="PEP_CTERM"/>
    <property type="match status" value="1"/>
</dbReference>
<feature type="domain" description="NIDO" evidence="2">
    <location>
        <begin position="116"/>
        <end position="239"/>
    </location>
</feature>
<dbReference type="NCBIfam" id="NF035944">
    <property type="entry name" value="PEPxxWA-CTERM"/>
    <property type="match status" value="1"/>
</dbReference>
<feature type="domain" description="NIDO" evidence="2">
    <location>
        <begin position="60"/>
        <end position="106"/>
    </location>
</feature>
<evidence type="ECO:0000259" key="2">
    <source>
        <dbReference type="Pfam" id="PF06119"/>
    </source>
</evidence>
<dbReference type="GO" id="GO:0007160">
    <property type="term" value="P:cell-matrix adhesion"/>
    <property type="evidence" value="ECO:0007669"/>
    <property type="project" value="InterPro"/>
</dbReference>
<dbReference type="AlphaFoldDB" id="A0A239E7T1"/>
<dbReference type="RefSeq" id="WP_089218957.1">
    <property type="nucleotide sequence ID" value="NZ_FZOS01000006.1"/>
</dbReference>
<dbReference type="PANTHER" id="PTHR13802">
    <property type="entry name" value="MUCIN 4-RELATED"/>
    <property type="match status" value="1"/>
</dbReference>
<dbReference type="Proteomes" id="UP000198281">
    <property type="component" value="Unassembled WGS sequence"/>
</dbReference>
<dbReference type="Pfam" id="PF06119">
    <property type="entry name" value="NIDO"/>
    <property type="match status" value="2"/>
</dbReference>
<evidence type="ECO:0000256" key="1">
    <source>
        <dbReference type="SAM" id="SignalP"/>
    </source>
</evidence>
<keyword evidence="5" id="KW-1185">Reference proteome</keyword>
<feature type="chain" id="PRO_5013325954" evidence="1">
    <location>
        <begin position="23"/>
        <end position="278"/>
    </location>
</feature>
<reference evidence="5" key="1">
    <citation type="submission" date="2017-06" db="EMBL/GenBank/DDBJ databases">
        <authorList>
            <person name="Varghese N."/>
            <person name="Submissions S."/>
        </authorList>
    </citation>
    <scope>NUCLEOTIDE SEQUENCE [LARGE SCALE GENOMIC DNA]</scope>
    <source>
        <strain evidence="5">LNB2</strain>
    </source>
</reference>
<protein>
    <submittedName>
        <fullName evidence="4">PEP-CTERM protein-sorting domain-containing protein</fullName>
    </submittedName>
</protein>
<dbReference type="Pfam" id="PF07589">
    <property type="entry name" value="PEP-CTERM"/>
    <property type="match status" value="1"/>
</dbReference>
<accession>A0A239E7T1</accession>
<evidence type="ECO:0000259" key="3">
    <source>
        <dbReference type="Pfam" id="PF07589"/>
    </source>
</evidence>
<dbReference type="InterPro" id="IPR013424">
    <property type="entry name" value="Ice-binding_C"/>
</dbReference>
<dbReference type="OrthoDB" id="9342475at2"/>
<dbReference type="InterPro" id="IPR003886">
    <property type="entry name" value="NIDO_dom"/>
</dbReference>
<dbReference type="PANTHER" id="PTHR13802:SF65">
    <property type="entry name" value="NIDOGEN"/>
    <property type="match status" value="1"/>
</dbReference>
<evidence type="ECO:0000313" key="5">
    <source>
        <dbReference type="Proteomes" id="UP000198281"/>
    </source>
</evidence>
<evidence type="ECO:0000313" key="4">
    <source>
        <dbReference type="EMBL" id="SNS40706.1"/>
    </source>
</evidence>
<dbReference type="EMBL" id="FZOS01000006">
    <property type="protein sequence ID" value="SNS40706.1"/>
    <property type="molecule type" value="Genomic_DNA"/>
</dbReference>
<gene>
    <name evidence="4" type="ORF">SAMN06295912_1065</name>
</gene>
<feature type="domain" description="Ice-binding protein C-terminal" evidence="3">
    <location>
        <begin position="245"/>
        <end position="269"/>
    </location>
</feature>
<name>A0A239E7T1_9SPHN</name>
<proteinExistence type="predicted"/>